<evidence type="ECO:0000256" key="1">
    <source>
        <dbReference type="SAM" id="Phobius"/>
    </source>
</evidence>
<evidence type="ECO:0000313" key="2">
    <source>
        <dbReference type="EMBL" id="MBL4911759.1"/>
    </source>
</evidence>
<keyword evidence="1" id="KW-1133">Transmembrane helix</keyword>
<organism evidence="2 3">
    <name type="scientific">Shewanella schlegeliana</name>
    <dbReference type="NCBI Taxonomy" id="190308"/>
    <lineage>
        <taxon>Bacteria</taxon>
        <taxon>Pseudomonadati</taxon>
        <taxon>Pseudomonadota</taxon>
        <taxon>Gammaproteobacteria</taxon>
        <taxon>Alteromonadales</taxon>
        <taxon>Shewanellaceae</taxon>
        <taxon>Shewanella</taxon>
    </lineage>
</organism>
<proteinExistence type="predicted"/>
<feature type="transmembrane region" description="Helical" evidence="1">
    <location>
        <begin position="7"/>
        <end position="25"/>
    </location>
</feature>
<feature type="transmembrane region" description="Helical" evidence="1">
    <location>
        <begin position="58"/>
        <end position="77"/>
    </location>
</feature>
<accession>A0ABS1ST92</accession>
<dbReference type="EMBL" id="JAESVD010000001">
    <property type="protein sequence ID" value="MBL4911759.1"/>
    <property type="molecule type" value="Genomic_DNA"/>
</dbReference>
<keyword evidence="1" id="KW-0812">Transmembrane</keyword>
<sequence>MRVFKAFWFWFGLVACPVIFIASVFNTGRLFGYLMFSEQAYTQGLSQALSGSNDGIELLITISLGICAFSEFMRSFYQLKVRFAIKRTSNLD</sequence>
<name>A0ABS1ST92_9GAMM</name>
<dbReference type="Proteomes" id="UP000604898">
    <property type="component" value="Unassembled WGS sequence"/>
</dbReference>
<gene>
    <name evidence="2" type="ORF">JMA39_01135</name>
</gene>
<keyword evidence="1" id="KW-0472">Membrane</keyword>
<comment type="caution">
    <text evidence="2">The sequence shown here is derived from an EMBL/GenBank/DDBJ whole genome shotgun (WGS) entry which is preliminary data.</text>
</comment>
<protein>
    <submittedName>
        <fullName evidence="2">Uncharacterized protein</fullName>
    </submittedName>
</protein>
<keyword evidence="3" id="KW-1185">Reference proteome</keyword>
<evidence type="ECO:0000313" key="3">
    <source>
        <dbReference type="Proteomes" id="UP000604898"/>
    </source>
</evidence>
<dbReference type="PROSITE" id="PS51257">
    <property type="entry name" value="PROKAR_LIPOPROTEIN"/>
    <property type="match status" value="1"/>
</dbReference>
<dbReference type="RefSeq" id="WP_202720005.1">
    <property type="nucleotide sequence ID" value="NZ_BPEX01000014.1"/>
</dbReference>
<reference evidence="2 3" key="1">
    <citation type="submission" date="2021-01" db="EMBL/GenBank/DDBJ databases">
        <title>Genome sequence of Shewanella schlegeliana JCM 11561.</title>
        <authorList>
            <person name="Zhang H."/>
            <person name="Li C."/>
        </authorList>
    </citation>
    <scope>NUCLEOTIDE SEQUENCE [LARGE SCALE GENOMIC DNA]</scope>
    <source>
        <strain evidence="2 3">JCM 11561</strain>
    </source>
</reference>